<protein>
    <submittedName>
        <fullName evidence="1">Uncharacterized protein</fullName>
    </submittedName>
</protein>
<keyword evidence="2" id="KW-1185">Reference proteome</keyword>
<gene>
    <name evidence="1" type="ORF">ASU33_13095</name>
</gene>
<dbReference type="EMBL" id="LNAL01000007">
    <property type="protein sequence ID" value="KUG07293.1"/>
    <property type="molecule type" value="Genomic_DNA"/>
</dbReference>
<dbReference type="RefSeq" id="WP_059070919.1">
    <property type="nucleotide sequence ID" value="NZ_LNAL01000007.1"/>
</dbReference>
<organism evidence="1 2">
    <name type="scientific">Solirubrum puertoriconensis</name>
    <dbReference type="NCBI Taxonomy" id="1751427"/>
    <lineage>
        <taxon>Bacteria</taxon>
        <taxon>Pseudomonadati</taxon>
        <taxon>Bacteroidota</taxon>
        <taxon>Cytophagia</taxon>
        <taxon>Cytophagales</taxon>
    </lineage>
</organism>
<proteinExistence type="predicted"/>
<comment type="caution">
    <text evidence="1">The sequence shown here is derived from an EMBL/GenBank/DDBJ whole genome shotgun (WGS) entry which is preliminary data.</text>
</comment>
<reference evidence="1 2" key="1">
    <citation type="submission" date="2015-11" db="EMBL/GenBank/DDBJ databases">
        <title>Solirubrum puertoriconensis gen. nov. an environmental bacteria isolated in Puerto Rico.</title>
        <authorList>
            <person name="Cuebas-Irizarry M.F."/>
            <person name="Montalvo-Rodriguez R."/>
        </authorList>
    </citation>
    <scope>NUCLEOTIDE SEQUENCE [LARGE SCALE GENOMIC DNA]</scope>
    <source>
        <strain evidence="1 2">MC1A</strain>
    </source>
</reference>
<dbReference type="AlphaFoldDB" id="A0A9X0HK14"/>
<name>A0A9X0HK14_SOLP1</name>
<dbReference type="OrthoDB" id="884211at2"/>
<sequence length="102" mass="11604">MSNTISYVIQADAEPDMAIVTVRIQCKLKILRVRTRSHSWRLDMPRLLWASMGTEDAADFVTEQYFEAYPEELEYVQQHQIAAAVATSLEDAGFFFGDPVSD</sequence>
<dbReference type="Proteomes" id="UP000054223">
    <property type="component" value="Unassembled WGS sequence"/>
</dbReference>
<accession>A0A9X0HK14</accession>
<evidence type="ECO:0000313" key="2">
    <source>
        <dbReference type="Proteomes" id="UP000054223"/>
    </source>
</evidence>
<evidence type="ECO:0000313" key="1">
    <source>
        <dbReference type="EMBL" id="KUG07293.1"/>
    </source>
</evidence>